<protein>
    <submittedName>
        <fullName evidence="2">Thiol:disulfide interchange protein TlpA</fullName>
    </submittedName>
</protein>
<dbReference type="KEGG" id="gaz:Pan241w_00880"/>
<dbReference type="PANTHER" id="PTHR42852:SF17">
    <property type="entry name" value="THIOREDOXIN-LIKE PROTEIN HI_1115"/>
    <property type="match status" value="1"/>
</dbReference>
<keyword evidence="3" id="KW-1185">Reference proteome</keyword>
<dbReference type="Proteomes" id="UP000317171">
    <property type="component" value="Chromosome"/>
</dbReference>
<evidence type="ECO:0000259" key="1">
    <source>
        <dbReference type="PROSITE" id="PS51352"/>
    </source>
</evidence>
<organism evidence="2 3">
    <name type="scientific">Gimesia alba</name>
    <dbReference type="NCBI Taxonomy" id="2527973"/>
    <lineage>
        <taxon>Bacteria</taxon>
        <taxon>Pseudomonadati</taxon>
        <taxon>Planctomycetota</taxon>
        <taxon>Planctomycetia</taxon>
        <taxon>Planctomycetales</taxon>
        <taxon>Planctomycetaceae</taxon>
        <taxon>Gimesia</taxon>
    </lineage>
</organism>
<dbReference type="PANTHER" id="PTHR42852">
    <property type="entry name" value="THIOL:DISULFIDE INTERCHANGE PROTEIN DSBE"/>
    <property type="match status" value="1"/>
</dbReference>
<dbReference type="AlphaFoldDB" id="A0A517R847"/>
<evidence type="ECO:0000313" key="2">
    <source>
        <dbReference type="EMBL" id="QDT40035.1"/>
    </source>
</evidence>
<name>A0A517R847_9PLAN</name>
<dbReference type="InterPro" id="IPR013740">
    <property type="entry name" value="Redoxin"/>
</dbReference>
<dbReference type="CDD" id="cd02966">
    <property type="entry name" value="TlpA_like_family"/>
    <property type="match status" value="1"/>
</dbReference>
<dbReference type="SUPFAM" id="SSF49464">
    <property type="entry name" value="Carboxypeptidase regulatory domain-like"/>
    <property type="match status" value="2"/>
</dbReference>
<sequence>MRFSLLKTVQTTVSPSRTLLFFSTVIVAIWGTTQLPAQEKSAKTYTPDHETRSVEFHVRDEHGKPLEGAKLFANLVYLDSSKNTKISNSNLVTNSTGIAKYKHPRHATGLRLWVSKPDFVPEFVDFDKDPQGEVTKIPDSFEFQLARGTKLSGIVVDESGKPIPNVTVSVSTHGKEPVWSAVPKPMMSLNTEAVTDKAGKWHITTAPVKPTGDDFQFRLKFTHPDYISDAKWSELQTQQNVTTTMLRDGSAKVVMHQGHAVKGTVLNTAGDPVTKGIIVWHDEPYFGSTVHEVEINEQGHFKTIPLPPGKHPITVVTPGFQPTRQIVDVTKSMDDLTFTMKPGKTLTLKIVDLSGKPVPKAHVSLRGWRGAESLYNWRHSNVLNSRIPTRANENGIYIWDWAPDDGVTYLISARSFASKEVTLAARETAHVIKLDQPLIATGKVTDAQTGKPVENFRVIPVIEFRPEFLSTSFQDTVPGKEGLYQIMLNGGMRDRRHLIRIEADGYQSAISKNSFGLGEGPVTQDFSLKPAKPRTGRVVDGSGKPVSGATVVAGTPSIVPIMQNNELDWSGIPLKTSSDGYFQIAATFEPTRIRVLHETGFAEAVRQPDEDIGTITIKPWSRISGRLFQAGKPVPNQLILFKTVQDRKLGEPRFQDSFHTQTDAEGRFEFKRLPPVAGAVQAYLGPWEDSPLTSSQSFPLDLQPGDHKIITLGETGATLKGTVVATGRGEVELNKNWSLNYLIRRDGGIPLPNDFPKLSFDPKGPVQPAWALDPNFYSWLKTHQYYFVKLAPEGQLQIGGVPPGDYDLVLRLYEQPAGCLVETIGTKVVSVNVTSDDIKSGTKDLGAIEVPCRVGPRVGQYMTSYKFTDTTGREHSIYDMKGRYVLMQVWASWCIPCLKSMPDIKATAAQLADKPITFVGLNIDKRPADAEILVEKNHWNWAQNYLGAQSDMARQLAISSVPIYYLIGPDGRLAASTNEWPEMKEKIEVALKPEQ</sequence>
<dbReference type="OrthoDB" id="279966at2"/>
<dbReference type="Gene3D" id="2.60.40.1120">
    <property type="entry name" value="Carboxypeptidase-like, regulatory domain"/>
    <property type="match status" value="3"/>
</dbReference>
<dbReference type="SUPFAM" id="SSF52833">
    <property type="entry name" value="Thioredoxin-like"/>
    <property type="match status" value="1"/>
</dbReference>
<dbReference type="RefSeq" id="WP_145209323.1">
    <property type="nucleotide sequence ID" value="NZ_CP036269.1"/>
</dbReference>
<dbReference type="InterPro" id="IPR050553">
    <property type="entry name" value="Thioredoxin_ResA/DsbE_sf"/>
</dbReference>
<dbReference type="InterPro" id="IPR013766">
    <property type="entry name" value="Thioredoxin_domain"/>
</dbReference>
<reference evidence="2 3" key="1">
    <citation type="submission" date="2019-02" db="EMBL/GenBank/DDBJ databases">
        <title>Deep-cultivation of Planctomycetes and their phenomic and genomic characterization uncovers novel biology.</title>
        <authorList>
            <person name="Wiegand S."/>
            <person name="Jogler M."/>
            <person name="Boedeker C."/>
            <person name="Pinto D."/>
            <person name="Vollmers J."/>
            <person name="Rivas-Marin E."/>
            <person name="Kohn T."/>
            <person name="Peeters S.H."/>
            <person name="Heuer A."/>
            <person name="Rast P."/>
            <person name="Oberbeckmann S."/>
            <person name="Bunk B."/>
            <person name="Jeske O."/>
            <person name="Meyerdierks A."/>
            <person name="Storesund J.E."/>
            <person name="Kallscheuer N."/>
            <person name="Luecker S."/>
            <person name="Lage O.M."/>
            <person name="Pohl T."/>
            <person name="Merkel B.J."/>
            <person name="Hornburger P."/>
            <person name="Mueller R.-W."/>
            <person name="Bruemmer F."/>
            <person name="Labrenz M."/>
            <person name="Spormann A.M."/>
            <person name="Op den Camp H."/>
            <person name="Overmann J."/>
            <person name="Amann R."/>
            <person name="Jetten M.S.M."/>
            <person name="Mascher T."/>
            <person name="Medema M.H."/>
            <person name="Devos D.P."/>
            <person name="Kaster A.-K."/>
            <person name="Ovreas L."/>
            <person name="Rohde M."/>
            <person name="Galperin M.Y."/>
            <person name="Jogler C."/>
        </authorList>
    </citation>
    <scope>NUCLEOTIDE SEQUENCE [LARGE SCALE GENOMIC DNA]</scope>
    <source>
        <strain evidence="2 3">Pan241w</strain>
    </source>
</reference>
<accession>A0A517R847</accession>
<dbReference type="PROSITE" id="PS51352">
    <property type="entry name" value="THIOREDOXIN_2"/>
    <property type="match status" value="1"/>
</dbReference>
<proteinExistence type="predicted"/>
<gene>
    <name evidence="2" type="primary">tlpA</name>
    <name evidence="2" type="ORF">Pan241w_00880</name>
</gene>
<dbReference type="InterPro" id="IPR008969">
    <property type="entry name" value="CarboxyPept-like_regulatory"/>
</dbReference>
<feature type="domain" description="Thioredoxin" evidence="1">
    <location>
        <begin position="856"/>
        <end position="995"/>
    </location>
</feature>
<dbReference type="EMBL" id="CP036269">
    <property type="protein sequence ID" value="QDT40035.1"/>
    <property type="molecule type" value="Genomic_DNA"/>
</dbReference>
<dbReference type="Gene3D" id="3.40.30.10">
    <property type="entry name" value="Glutaredoxin"/>
    <property type="match status" value="1"/>
</dbReference>
<dbReference type="Pfam" id="PF08534">
    <property type="entry name" value="Redoxin"/>
    <property type="match status" value="1"/>
</dbReference>
<evidence type="ECO:0000313" key="3">
    <source>
        <dbReference type="Proteomes" id="UP000317171"/>
    </source>
</evidence>
<dbReference type="InterPro" id="IPR036249">
    <property type="entry name" value="Thioredoxin-like_sf"/>
</dbReference>